<evidence type="ECO:0000256" key="4">
    <source>
        <dbReference type="ARBA" id="ARBA00022679"/>
    </source>
</evidence>
<evidence type="ECO:0000256" key="5">
    <source>
        <dbReference type="ARBA" id="ARBA00022960"/>
    </source>
</evidence>
<dbReference type="NCBIfam" id="TIGR01133">
    <property type="entry name" value="murG"/>
    <property type="match status" value="1"/>
</dbReference>
<dbReference type="Pfam" id="PF03033">
    <property type="entry name" value="Glyco_transf_28"/>
    <property type="match status" value="1"/>
</dbReference>
<keyword evidence="3 10" id="KW-0328">Glycosyltransferase</keyword>
<dbReference type="GO" id="GO:0071555">
    <property type="term" value="P:cell wall organization"/>
    <property type="evidence" value="ECO:0007669"/>
    <property type="project" value="UniProtKB-KW"/>
</dbReference>
<accession>F4KSU4</accession>
<evidence type="ECO:0000313" key="14">
    <source>
        <dbReference type="Proteomes" id="UP000008461"/>
    </source>
</evidence>
<dbReference type="KEGG" id="hhy:Halhy_1153"/>
<dbReference type="GO" id="GO:0009252">
    <property type="term" value="P:peptidoglycan biosynthetic process"/>
    <property type="evidence" value="ECO:0007669"/>
    <property type="project" value="UniProtKB-UniRule"/>
</dbReference>
<dbReference type="Proteomes" id="UP000008461">
    <property type="component" value="Chromosome"/>
</dbReference>
<sequence length="370" mass="39494">MNDKGSPRIIISGGGTGGHVFPAIAIADAIKAKVPGVEILFVGAQGKIEMEKVPKAGYSIEGLWISGFQRSLSFRNLLFPVKLMHSLLNARSILRKFKPQVAVGVGGYASGPLLDMATRKGIPALIQEQNSYAGVTNKLLSQRVQKVCVAYEGMERFFPAEKIVLTGNPVRGSVAQASDRAAARAYFGLEADKPTLLIFGGSLGALSINEAMAQNTDFLRSNADVQVIWQCGGSHYEKYRNCAAAQLMNVKLMAFIDRMDLAYAAADVVCSRAGALTISELCLVGKPAILVPSPFVAEDHQTKNAQALVDKNAAIMVANGDTITQLLPQALELLKNETKRNTLAQNILALAKPNAAEEIAEQVLSLVEGG</sequence>
<dbReference type="Pfam" id="PF04101">
    <property type="entry name" value="Glyco_tran_28_C"/>
    <property type="match status" value="1"/>
</dbReference>
<keyword evidence="7 10" id="KW-0472">Membrane</keyword>
<comment type="pathway">
    <text evidence="10">Cell wall biogenesis; peptidoglycan biosynthesis.</text>
</comment>
<dbReference type="eggNOG" id="COG0707">
    <property type="taxonomic scope" value="Bacteria"/>
</dbReference>
<feature type="binding site" evidence="10">
    <location>
        <position position="301"/>
    </location>
    <ligand>
        <name>UDP-N-acetyl-alpha-D-glucosamine</name>
        <dbReference type="ChEBI" id="CHEBI:57705"/>
    </ligand>
</feature>
<feature type="domain" description="Glycosyltransferase family 28 N-terminal" evidence="11">
    <location>
        <begin position="9"/>
        <end position="148"/>
    </location>
</feature>
<dbReference type="Gene3D" id="3.40.50.2000">
    <property type="entry name" value="Glycogen Phosphorylase B"/>
    <property type="match status" value="2"/>
</dbReference>
<keyword evidence="6 10" id="KW-0573">Peptidoglycan synthesis</keyword>
<dbReference type="PANTHER" id="PTHR21015:SF22">
    <property type="entry name" value="GLYCOSYLTRANSFERASE"/>
    <property type="match status" value="1"/>
</dbReference>
<gene>
    <name evidence="10" type="primary">murG</name>
    <name evidence="13" type="ordered locus">Halhy_1153</name>
</gene>
<feature type="binding site" evidence="10">
    <location>
        <position position="202"/>
    </location>
    <ligand>
        <name>UDP-N-acetyl-alpha-D-glucosamine</name>
        <dbReference type="ChEBI" id="CHEBI:57705"/>
    </ligand>
</feature>
<evidence type="ECO:0000256" key="1">
    <source>
        <dbReference type="ARBA" id="ARBA00022475"/>
    </source>
</evidence>
<evidence type="ECO:0000256" key="9">
    <source>
        <dbReference type="ARBA" id="ARBA00023316"/>
    </source>
</evidence>
<dbReference type="UniPathway" id="UPA00219"/>
<keyword evidence="8 10" id="KW-0131">Cell cycle</keyword>
<evidence type="ECO:0000256" key="6">
    <source>
        <dbReference type="ARBA" id="ARBA00022984"/>
    </source>
</evidence>
<evidence type="ECO:0000313" key="13">
    <source>
        <dbReference type="EMBL" id="AEE49051.1"/>
    </source>
</evidence>
<keyword evidence="9 10" id="KW-0961">Cell wall biogenesis/degradation</keyword>
<evidence type="ECO:0000259" key="12">
    <source>
        <dbReference type="Pfam" id="PF04101"/>
    </source>
</evidence>
<dbReference type="InterPro" id="IPR006009">
    <property type="entry name" value="GlcNAc_MurG"/>
</dbReference>
<feature type="binding site" evidence="10">
    <location>
        <position position="130"/>
    </location>
    <ligand>
        <name>UDP-N-acetyl-alpha-D-glucosamine</name>
        <dbReference type="ChEBI" id="CHEBI:57705"/>
    </ligand>
</feature>
<evidence type="ECO:0000259" key="11">
    <source>
        <dbReference type="Pfam" id="PF03033"/>
    </source>
</evidence>
<dbReference type="SUPFAM" id="SSF53756">
    <property type="entry name" value="UDP-Glycosyltransferase/glycogen phosphorylase"/>
    <property type="match status" value="1"/>
</dbReference>
<evidence type="ECO:0000256" key="2">
    <source>
        <dbReference type="ARBA" id="ARBA00022618"/>
    </source>
</evidence>
<keyword evidence="1 10" id="KW-1003">Cell membrane</keyword>
<keyword evidence="4 10" id="KW-0808">Transferase</keyword>
<reference evidence="13 14" key="1">
    <citation type="journal article" date="2011" name="Stand. Genomic Sci.">
        <title>Complete genome sequence of Haliscomenobacter hydrossis type strain (O).</title>
        <authorList>
            <consortium name="US DOE Joint Genome Institute (JGI-PGF)"/>
            <person name="Daligault H."/>
            <person name="Lapidus A."/>
            <person name="Zeytun A."/>
            <person name="Nolan M."/>
            <person name="Lucas S."/>
            <person name="Del Rio T.G."/>
            <person name="Tice H."/>
            <person name="Cheng J.F."/>
            <person name="Tapia R."/>
            <person name="Han C."/>
            <person name="Goodwin L."/>
            <person name="Pitluck S."/>
            <person name="Liolios K."/>
            <person name="Pagani I."/>
            <person name="Ivanova N."/>
            <person name="Huntemann M."/>
            <person name="Mavromatis K."/>
            <person name="Mikhailova N."/>
            <person name="Pati A."/>
            <person name="Chen A."/>
            <person name="Palaniappan K."/>
            <person name="Land M."/>
            <person name="Hauser L."/>
            <person name="Brambilla E.M."/>
            <person name="Rohde M."/>
            <person name="Verbarg S."/>
            <person name="Goker M."/>
            <person name="Bristow J."/>
            <person name="Eisen J.A."/>
            <person name="Markowitz V."/>
            <person name="Hugenholtz P."/>
            <person name="Kyrpides N.C."/>
            <person name="Klenk H.P."/>
            <person name="Woyke T."/>
        </authorList>
    </citation>
    <scope>NUCLEOTIDE SEQUENCE [LARGE SCALE GENOMIC DNA]</scope>
    <source>
        <strain evidence="14">ATCC 27775 / DSM 1100 / LMG 10767 / O</strain>
    </source>
</reference>
<dbReference type="RefSeq" id="WP_013763606.1">
    <property type="nucleotide sequence ID" value="NC_015510.1"/>
</dbReference>
<comment type="subcellular location">
    <subcellularLocation>
        <location evidence="10">Cell inner membrane</location>
        <topology evidence="10">Peripheral membrane protein</topology>
        <orientation evidence="10">Cytoplasmic side</orientation>
    </subcellularLocation>
</comment>
<dbReference type="CDD" id="cd03785">
    <property type="entry name" value="GT28_MurG"/>
    <property type="match status" value="1"/>
</dbReference>
<evidence type="ECO:0000256" key="8">
    <source>
        <dbReference type="ARBA" id="ARBA00023306"/>
    </source>
</evidence>
<dbReference type="GO" id="GO:0051301">
    <property type="term" value="P:cell division"/>
    <property type="evidence" value="ECO:0007669"/>
    <property type="project" value="UniProtKB-KW"/>
</dbReference>
<dbReference type="EC" id="2.4.1.227" evidence="10"/>
<keyword evidence="14" id="KW-1185">Reference proteome</keyword>
<dbReference type="EMBL" id="CP002691">
    <property type="protein sequence ID" value="AEE49051.1"/>
    <property type="molecule type" value="Genomic_DNA"/>
</dbReference>
<dbReference type="GO" id="GO:0008360">
    <property type="term" value="P:regulation of cell shape"/>
    <property type="evidence" value="ECO:0007669"/>
    <property type="project" value="UniProtKB-KW"/>
</dbReference>
<dbReference type="GO" id="GO:0005886">
    <property type="term" value="C:plasma membrane"/>
    <property type="evidence" value="ECO:0007669"/>
    <property type="project" value="UniProtKB-SubCell"/>
</dbReference>
<feature type="binding site" evidence="10">
    <location>
        <position position="256"/>
    </location>
    <ligand>
        <name>UDP-N-acetyl-alpha-D-glucosamine</name>
        <dbReference type="ChEBI" id="CHEBI:57705"/>
    </ligand>
</feature>
<dbReference type="HAMAP" id="MF_00033">
    <property type="entry name" value="MurG"/>
    <property type="match status" value="1"/>
</dbReference>
<feature type="domain" description="Glycosyl transferase family 28 C-terminal" evidence="12">
    <location>
        <begin position="195"/>
        <end position="358"/>
    </location>
</feature>
<keyword evidence="10" id="KW-0997">Cell inner membrane</keyword>
<dbReference type="HOGENOM" id="CLU_037404_0_1_10"/>
<comment type="caution">
    <text evidence="10">Lacks conserved residue(s) required for the propagation of feature annotation.</text>
</comment>
<keyword evidence="2 10" id="KW-0132">Cell division</keyword>
<feature type="binding site" evidence="10">
    <location>
        <position position="171"/>
    </location>
    <ligand>
        <name>UDP-N-acetyl-alpha-D-glucosamine</name>
        <dbReference type="ChEBI" id="CHEBI:57705"/>
    </ligand>
</feature>
<keyword evidence="5 10" id="KW-0133">Cell shape</keyword>
<dbReference type="STRING" id="760192.Halhy_1153"/>
<comment type="catalytic activity">
    <reaction evidence="10">
        <text>di-trans,octa-cis-undecaprenyl diphospho-N-acetyl-alpha-D-muramoyl-L-alanyl-D-glutamyl-meso-2,6-diaminopimeloyl-D-alanyl-D-alanine + UDP-N-acetyl-alpha-D-glucosamine = di-trans,octa-cis-undecaprenyl diphospho-[N-acetyl-alpha-D-glucosaminyl-(1-&gt;4)]-N-acetyl-alpha-D-muramoyl-L-alanyl-D-glutamyl-meso-2,6-diaminopimeloyl-D-alanyl-D-alanine + UDP + H(+)</text>
        <dbReference type="Rhea" id="RHEA:31227"/>
        <dbReference type="ChEBI" id="CHEBI:15378"/>
        <dbReference type="ChEBI" id="CHEBI:57705"/>
        <dbReference type="ChEBI" id="CHEBI:58223"/>
        <dbReference type="ChEBI" id="CHEBI:61387"/>
        <dbReference type="ChEBI" id="CHEBI:61388"/>
        <dbReference type="EC" id="2.4.1.227"/>
    </reaction>
</comment>
<comment type="function">
    <text evidence="10">Cell wall formation. Catalyzes the transfer of a GlcNAc subunit on undecaprenyl-pyrophosphoryl-MurNAc-pentapeptide (lipid intermediate I) to form undecaprenyl-pyrophosphoryl-MurNAc-(pentapeptide)GlcNAc (lipid intermediate II).</text>
</comment>
<dbReference type="GO" id="GO:0005975">
    <property type="term" value="P:carbohydrate metabolic process"/>
    <property type="evidence" value="ECO:0007669"/>
    <property type="project" value="InterPro"/>
</dbReference>
<evidence type="ECO:0000256" key="7">
    <source>
        <dbReference type="ARBA" id="ARBA00023136"/>
    </source>
</evidence>
<dbReference type="AlphaFoldDB" id="F4KSU4"/>
<evidence type="ECO:0000256" key="3">
    <source>
        <dbReference type="ARBA" id="ARBA00022676"/>
    </source>
</evidence>
<feature type="binding site" evidence="10">
    <location>
        <begin position="16"/>
        <end position="18"/>
    </location>
    <ligand>
        <name>UDP-N-acetyl-alpha-D-glucosamine</name>
        <dbReference type="ChEBI" id="CHEBI:57705"/>
    </ligand>
</feature>
<dbReference type="GO" id="GO:0051991">
    <property type="term" value="F:UDP-N-acetyl-D-glucosamine:N-acetylmuramoyl-L-alanyl-D-glutamyl-meso-2,6-diaminopimelyl-D-alanyl-D-alanine-diphosphoundecaprenol 4-beta-N-acetylglucosaminlytransferase activity"/>
    <property type="evidence" value="ECO:0007669"/>
    <property type="project" value="RHEA"/>
</dbReference>
<dbReference type="InterPro" id="IPR007235">
    <property type="entry name" value="Glyco_trans_28_C"/>
</dbReference>
<dbReference type="PANTHER" id="PTHR21015">
    <property type="entry name" value="UDP-N-ACETYLGLUCOSAMINE--N-ACETYLMURAMYL-(PENTAPEPTIDE) PYROPHOSPHORYL-UNDECAPRENOL N-ACETYLGLUCOSAMINE TRANSFERASE 1"/>
    <property type="match status" value="1"/>
</dbReference>
<dbReference type="InterPro" id="IPR004276">
    <property type="entry name" value="GlycoTrans_28_N"/>
</dbReference>
<protein>
    <recommendedName>
        <fullName evidence="10">UDP-N-acetylglucosamine--N-acetylmuramyl-(pentapeptide) pyrophosphoryl-undecaprenol N-acetylglucosamine transferase</fullName>
        <ecNumber evidence="10">2.4.1.227</ecNumber>
    </recommendedName>
    <alternativeName>
        <fullName evidence="10">Undecaprenyl-PP-MurNAc-pentapeptide-UDPGlcNAc GlcNAc transferase</fullName>
    </alternativeName>
</protein>
<evidence type="ECO:0000256" key="10">
    <source>
        <dbReference type="HAMAP-Rule" id="MF_00033"/>
    </source>
</evidence>
<comment type="similarity">
    <text evidence="10">Belongs to the glycosyltransferase 28 family. MurG subfamily.</text>
</comment>
<name>F4KSU4_HALH1</name>
<dbReference type="OrthoDB" id="9808936at2"/>
<proteinExistence type="inferred from homology"/>
<organism evidence="13 14">
    <name type="scientific">Haliscomenobacter hydrossis (strain ATCC 27775 / DSM 1100 / LMG 10767 / O)</name>
    <dbReference type="NCBI Taxonomy" id="760192"/>
    <lineage>
        <taxon>Bacteria</taxon>
        <taxon>Pseudomonadati</taxon>
        <taxon>Bacteroidota</taxon>
        <taxon>Saprospiria</taxon>
        <taxon>Saprospirales</taxon>
        <taxon>Haliscomenobacteraceae</taxon>
        <taxon>Haliscomenobacter</taxon>
    </lineage>
</organism>
<dbReference type="GO" id="GO:0050511">
    <property type="term" value="F:undecaprenyldiphospho-muramoylpentapeptide beta-N-acetylglucosaminyltransferase activity"/>
    <property type="evidence" value="ECO:0007669"/>
    <property type="project" value="UniProtKB-UniRule"/>
</dbReference>
<reference key="2">
    <citation type="submission" date="2011-04" db="EMBL/GenBank/DDBJ databases">
        <title>Complete sequence of chromosome of Haliscomenobacter hydrossis DSM 1100.</title>
        <authorList>
            <consortium name="US DOE Joint Genome Institute (JGI-PGF)"/>
            <person name="Lucas S."/>
            <person name="Han J."/>
            <person name="Lapidus A."/>
            <person name="Bruce D."/>
            <person name="Goodwin L."/>
            <person name="Pitluck S."/>
            <person name="Peters L."/>
            <person name="Kyrpides N."/>
            <person name="Mavromatis K."/>
            <person name="Ivanova N."/>
            <person name="Ovchinnikova G."/>
            <person name="Pagani I."/>
            <person name="Daligault H."/>
            <person name="Detter J.C."/>
            <person name="Han C."/>
            <person name="Land M."/>
            <person name="Hauser L."/>
            <person name="Markowitz V."/>
            <person name="Cheng J.-F."/>
            <person name="Hugenholtz P."/>
            <person name="Woyke T."/>
            <person name="Wu D."/>
            <person name="Verbarg S."/>
            <person name="Frueling A."/>
            <person name="Brambilla E."/>
            <person name="Klenk H.-P."/>
            <person name="Eisen J.A."/>
        </authorList>
    </citation>
    <scope>NUCLEOTIDE SEQUENCE</scope>
    <source>
        <strain>DSM 1100</strain>
    </source>
</reference>